<evidence type="ECO:0000313" key="1">
    <source>
        <dbReference type="Proteomes" id="UP001732780"/>
    </source>
</evidence>
<gene>
    <name evidence="2" type="primary">LIPE</name>
</gene>
<proteinExistence type="predicted"/>
<dbReference type="RefSeq" id="XP_074225683.1">
    <property type="nucleotide sequence ID" value="XM_074369582.1"/>
</dbReference>
<sequence length="749" mass="81889">MESARETRPSEAAGAPASKRVQERSKSHRHRRWRKGKAKASRLIHSMDLRTMTQSLVTLAEDNMAFFSSQGPGETARRLSGVFAGVREQALGLEPALGRLLSVAHLFDLDAETPANGYRSLVHTARCCLAHLLHKSRYVASNRRSIFFRASHNLAELEAYLAALTQLRALAYYAQHLLATNRPGRLFFEGDEGVTADFLREYVTLHKGCFYGRCLGFQFTPAIRPFLQTISIGLVSFGEHYKRNETGLGVTASSLFTSGRFAIDPELRGAEFERIIQNLDVHFWKAFWNITEIEVLSDSEELSSLVRSEGPRSLELRPRPQQAPRSRSLVVHIHGGGFVAQTSKSHEPYLKSWAQELGTPILSIDYSLAPEAPFPRALEECFYAYCWAVKHCALLGSTGERICLAGDSAGGNLCFTVSLRAAAYGVRVPDGIMAAYPATMLQSTASPSRLLSLMDPLLPLSVLSKCVSAYAGGETEDHSDSDQKALGMMGLVRRDTALLFRDLRLGASSWLNSFLELSGHKSHPNSVPVAEPMRRSVSEAALAQPEGLLGTDSLKSLTLHDLSLRGSSETADTPELSLSAETLGPSTPSAVNFLLGPEDAPEEAEARDEPRELSTKDRVCSVGSAFPEGFHPRRSSQGSIRMPLYSSPIVKNPFMSPLLAPDSMLQTLPPVHIVACALDPMLDDSVMFARRLRSLGQPVTLHVVEDLPHGFLSLAALCRETRQAAAVCVERIRLVLNPPGPSAPTTPLV</sequence>
<reference evidence="2" key="1">
    <citation type="submission" date="2025-08" db="UniProtKB">
        <authorList>
            <consortium name="RefSeq"/>
        </authorList>
    </citation>
    <scope>IDENTIFICATION</scope>
    <source>
        <tissue evidence="2">Blood</tissue>
    </source>
</reference>
<protein>
    <submittedName>
        <fullName evidence="2">Hormone-sensitive lipase isoform X4</fullName>
    </submittedName>
</protein>
<keyword evidence="1" id="KW-1185">Reference proteome</keyword>
<organism evidence="1 2">
    <name type="scientific">Camelus bactrianus</name>
    <name type="common">Bactrian camel</name>
    <dbReference type="NCBI Taxonomy" id="9837"/>
    <lineage>
        <taxon>Eukaryota</taxon>
        <taxon>Metazoa</taxon>
        <taxon>Chordata</taxon>
        <taxon>Craniata</taxon>
        <taxon>Vertebrata</taxon>
        <taxon>Euteleostomi</taxon>
        <taxon>Mammalia</taxon>
        <taxon>Eutheria</taxon>
        <taxon>Laurasiatheria</taxon>
        <taxon>Artiodactyla</taxon>
        <taxon>Tylopoda</taxon>
        <taxon>Camelidae</taxon>
        <taxon>Camelus</taxon>
    </lineage>
</organism>
<evidence type="ECO:0000313" key="2">
    <source>
        <dbReference type="RefSeq" id="XP_074225683.1"/>
    </source>
</evidence>
<dbReference type="Proteomes" id="UP001732780">
    <property type="component" value="Chromosome 9"/>
</dbReference>
<name>A0AC58QTS6_CAMBA</name>
<accession>A0AC58QTS6</accession>